<feature type="domain" description="NB-ARC" evidence="12">
    <location>
        <begin position="960"/>
        <end position="1117"/>
    </location>
</feature>
<name>A0A068V6P7_COFCA</name>
<dbReference type="InParanoid" id="A0A068V6P7"/>
<sequence length="1711" mass="196556">MDYRRRQQDSKYCPEIILEKLQLLGDEGVFSKDDGSFRMLKRDLEELKDFIPNARALEDSFFSLVEFVHPNGQQFYSYFGLDQDFSRFHLIGEDSSLRDFLKNFMQQVRCLEESVHQSRMLFSPFHVGEAATFRDILKNFRQDIGCLEDSIHQNCKVFYSLLLKDGLPPTGGSCFQESLENLRQQIRHLCEELWNSMVQFFSESAEIYSKLLLEHGWTGEWYSSILDRLQGEHSSWTYELMRLFNSFREKFCCFLRVARLRDSRLGLVVAIFERDLKALNVSSDYLWNWAEGFINEQNVVVALFATHLCCLLFRGDNQAFDGTDICLSTNTMTCIDSILDFCKDDHALNELNVELRLVKTFFLCARKLCNPSMAGLLEDSVNENGQQFNSFLLQLEDGLHPRELAGAASNFRRILKNCRQKISKMYVEMLDSLLKSVSQGRDRYDYCNKSHNSYLESFLESSSPSRDEFLEFFYFLLENLEDIVIWGEACDSRLAKLFEPLQEKLVFLKNFILFASLQGKPKRNLLEHCAVVALSAAHLSYICWSSKYENQELDGLGLKISELIDKIKPADHRALLTYIRVVESGSTSPTLSTKKDIIIVGEFVDSLLGHLWELLLNCPPCLMVSLKHQLRMLYEGLQFLRNILTKEKCDGLDERIKDLVGALVNDAGLIIFSLYQNNIREASAKKIDIQLFCLLEKIKIIMAEVEEKYRVVSNFKFLTTNALGLLDFLQEKLKELASYEVDPLFSFAEDRVHLLRSYLKNAMEQHNQDANLQAQTIQEDLLFLKSFLENNLEQHTEKEKLHIQTMQDGLLFLRSFLENNRNPRNHLEELQALRSRIMEVAHKTEFVIDSLIVGDVSFYSLMLFDKVTEEIKLLKTKTREFDCIKAQKPTNSSRDVPQGSISQYLKKMMILAVQILFMIFHSLCNFFKTAGSKWTGAFHQVPSQGNISTIHKTSVYLKDQEQAIIDQLIGGSMQLDIISIVGMPGLGKTFLAQRVYHDPSIASHFHILAWCCISQVYCKKDLLLGILGCIDPKAQYSEMDEDDLAHKLCNHLRKQKYLIVLDDVWDIEAWNALKISFPDYANGSRIILTSRHHGITGKPHHLRALDEEESWELLKKKLSITIEGGYPVELSVLGRQIAKNCNGLPLSIVIISGILGTLDQGRWGEVAERLDSNSKIGATEQCKSILELSYIHLPDHLKPCLLYFSAFREDQEISVKKLIWLWIAEGFLQKKESESLEKLAEGYLIDLINRSLVMEGQKRSIGGVKTCHIHDLLHVFCLGKAKDQNFLHLIQGCDGFLNFNEPHYLYRLSIHSQPKHVAKSKVFCPHVRSLLHSSRGIGSRGVSYNLSFVCHLKLLQVLDLEQISLGFTSLCELGLLIQLRYLAVSGWIKCIPPSLENLSNLETFCVTTYYSDFVLSSLEDIFWKLQKLRHLQVRGALIDLRLEKENPESSCMLYNLHTFSTPKLYLGQSMEKMMMKFPNMRRLKCCLLQSEQSSSEGTRIAAMDSLSQLESLKLLLGKVPANCIEFHLPLNLKKLTLEDFSWSIICTIRKLPNLEALKLIRQADGEKEWDMGDIEYMEEEEIFPKLKFLKLESLKTVRWMGSGEHFPSLERLILEGCAELEELPCCLWETFTLQLIEVHGCLYSAGDLVRDIKKQQMDYGNMDLKILISEEVDESSSWSDGDSDGWLPEEIEESSSSSEIHTDGQANDHLP</sequence>
<dbReference type="Pfam" id="PF00931">
    <property type="entry name" value="NB-ARC"/>
    <property type="match status" value="1"/>
</dbReference>
<dbReference type="InterPro" id="IPR027417">
    <property type="entry name" value="P-loop_NTPase"/>
</dbReference>
<dbReference type="Proteomes" id="UP000295252">
    <property type="component" value="Chromosome I"/>
</dbReference>
<keyword evidence="16" id="KW-1185">Reference proteome</keyword>
<dbReference type="GO" id="GO:0005737">
    <property type="term" value="C:cytoplasm"/>
    <property type="evidence" value="ECO:0007669"/>
    <property type="project" value="UniProtKB-SubCell"/>
</dbReference>
<evidence type="ECO:0000256" key="2">
    <source>
        <dbReference type="ARBA" id="ARBA00004496"/>
    </source>
</evidence>
<dbReference type="Gene3D" id="3.40.50.300">
    <property type="entry name" value="P-loop containing nucleotide triphosphate hydrolases"/>
    <property type="match status" value="1"/>
</dbReference>
<comment type="subcellular location">
    <subcellularLocation>
        <location evidence="2">Cytoplasm</location>
    </subcellularLocation>
</comment>
<evidence type="ECO:0000256" key="9">
    <source>
        <dbReference type="ARBA" id="ARBA00022821"/>
    </source>
</evidence>
<dbReference type="InterPro" id="IPR002182">
    <property type="entry name" value="NB-ARC"/>
</dbReference>
<keyword evidence="9" id="KW-0611">Plant defense</keyword>
<evidence type="ECO:0000256" key="7">
    <source>
        <dbReference type="ARBA" id="ARBA00022737"/>
    </source>
</evidence>
<dbReference type="GO" id="GO:0043531">
    <property type="term" value="F:ADP binding"/>
    <property type="evidence" value="ECO:0007669"/>
    <property type="project" value="InterPro"/>
</dbReference>
<dbReference type="EMBL" id="HG739185">
    <property type="protein sequence ID" value="CDP15593.1"/>
    <property type="molecule type" value="Genomic_DNA"/>
</dbReference>
<evidence type="ECO:0000256" key="11">
    <source>
        <dbReference type="SAM" id="MobiDB-lite"/>
    </source>
</evidence>
<dbReference type="Gramene" id="CDP15593">
    <property type="protein sequence ID" value="CDP15593"/>
    <property type="gene ID" value="GSCOC_T00015494001"/>
</dbReference>
<dbReference type="PhylomeDB" id="A0A068V6P7"/>
<dbReference type="FunFam" id="3.40.50.300:FF:001091">
    <property type="entry name" value="Probable disease resistance protein At1g61300"/>
    <property type="match status" value="1"/>
</dbReference>
<dbReference type="InterPro" id="IPR036388">
    <property type="entry name" value="WH-like_DNA-bd_sf"/>
</dbReference>
<dbReference type="GO" id="GO:0005524">
    <property type="term" value="F:ATP binding"/>
    <property type="evidence" value="ECO:0007669"/>
    <property type="project" value="UniProtKB-KW"/>
</dbReference>
<dbReference type="PRINTS" id="PR00364">
    <property type="entry name" value="DISEASERSIST"/>
</dbReference>
<comment type="similarity">
    <text evidence="3">Belongs to the disease resistance NB-LRR family.</text>
</comment>
<dbReference type="SUPFAM" id="SSF52058">
    <property type="entry name" value="L domain-like"/>
    <property type="match status" value="1"/>
</dbReference>
<dbReference type="Gene3D" id="1.20.5.4130">
    <property type="match status" value="1"/>
</dbReference>
<dbReference type="GO" id="GO:0051607">
    <property type="term" value="P:defense response to virus"/>
    <property type="evidence" value="ECO:0007669"/>
    <property type="project" value="UniProtKB-ARBA"/>
</dbReference>
<accession>A0A068V6P7</accession>
<keyword evidence="10" id="KW-0067">ATP-binding</keyword>
<dbReference type="InterPro" id="IPR042197">
    <property type="entry name" value="Apaf_helical"/>
</dbReference>
<dbReference type="GO" id="GO:0009626">
    <property type="term" value="P:plant-type hypersensitive response"/>
    <property type="evidence" value="ECO:0007669"/>
    <property type="project" value="UniProtKB-KW"/>
</dbReference>
<comment type="function">
    <text evidence="1">Confers resistance to late blight (Phytophthora infestans) races carrying the avirulence gene Avr1. Resistance proteins guard the plant against pathogens that contain an appropriate avirulence protein via an indirect interaction with this avirulence protein. That triggers a defense system including the hypersensitive response, which restricts the pathogen growth.</text>
</comment>
<keyword evidence="6" id="KW-0381">Hypersensitive response</keyword>
<keyword evidence="5" id="KW-0433">Leucine-rich repeat</keyword>
<protein>
    <submittedName>
        <fullName evidence="15">Uncharacterized protein</fullName>
    </submittedName>
</protein>
<dbReference type="Gene3D" id="3.80.10.10">
    <property type="entry name" value="Ribonuclease Inhibitor"/>
    <property type="match status" value="1"/>
</dbReference>
<dbReference type="InterPro" id="IPR032675">
    <property type="entry name" value="LRR_dom_sf"/>
</dbReference>
<dbReference type="PANTHER" id="PTHR23155">
    <property type="entry name" value="DISEASE RESISTANCE PROTEIN RP"/>
    <property type="match status" value="1"/>
</dbReference>
<dbReference type="InterPro" id="IPR044974">
    <property type="entry name" value="Disease_R_plants"/>
</dbReference>
<evidence type="ECO:0000259" key="13">
    <source>
        <dbReference type="Pfam" id="PF12061"/>
    </source>
</evidence>
<evidence type="ECO:0000256" key="4">
    <source>
        <dbReference type="ARBA" id="ARBA00022490"/>
    </source>
</evidence>
<evidence type="ECO:0000256" key="8">
    <source>
        <dbReference type="ARBA" id="ARBA00022741"/>
    </source>
</evidence>
<evidence type="ECO:0000313" key="15">
    <source>
        <dbReference type="EMBL" id="CDP15593.1"/>
    </source>
</evidence>
<dbReference type="PANTHER" id="PTHR23155:SF1152">
    <property type="entry name" value="AAA+ ATPASE DOMAIN-CONTAINING PROTEIN"/>
    <property type="match status" value="1"/>
</dbReference>
<keyword evidence="7" id="KW-0677">Repeat</keyword>
<dbReference type="Gene3D" id="1.10.8.430">
    <property type="entry name" value="Helical domain of apoptotic protease-activating factors"/>
    <property type="match status" value="1"/>
</dbReference>
<evidence type="ECO:0000256" key="5">
    <source>
        <dbReference type="ARBA" id="ARBA00022614"/>
    </source>
</evidence>
<feature type="domain" description="Late blight resistance protein R1A-like N-terminal" evidence="13">
    <location>
        <begin position="464"/>
        <end position="701"/>
    </location>
</feature>
<evidence type="ECO:0000259" key="14">
    <source>
        <dbReference type="Pfam" id="PF23559"/>
    </source>
</evidence>
<dbReference type="OrthoDB" id="786908at2759"/>
<dbReference type="Pfam" id="PF23559">
    <property type="entry name" value="WHD_DRP"/>
    <property type="match status" value="1"/>
</dbReference>
<evidence type="ECO:0000256" key="10">
    <source>
        <dbReference type="ARBA" id="ARBA00022840"/>
    </source>
</evidence>
<dbReference type="Gene3D" id="1.10.10.10">
    <property type="entry name" value="Winged helix-like DNA-binding domain superfamily/Winged helix DNA-binding domain"/>
    <property type="match status" value="1"/>
</dbReference>
<proteinExistence type="inferred from homology"/>
<gene>
    <name evidence="15" type="ORF">GSCOC_T00015494001</name>
</gene>
<evidence type="ECO:0000256" key="3">
    <source>
        <dbReference type="ARBA" id="ARBA00008894"/>
    </source>
</evidence>
<organism evidence="15 16">
    <name type="scientific">Coffea canephora</name>
    <name type="common">Robusta coffee</name>
    <dbReference type="NCBI Taxonomy" id="49390"/>
    <lineage>
        <taxon>Eukaryota</taxon>
        <taxon>Viridiplantae</taxon>
        <taxon>Streptophyta</taxon>
        <taxon>Embryophyta</taxon>
        <taxon>Tracheophyta</taxon>
        <taxon>Spermatophyta</taxon>
        <taxon>Magnoliopsida</taxon>
        <taxon>eudicotyledons</taxon>
        <taxon>Gunneridae</taxon>
        <taxon>Pentapetalae</taxon>
        <taxon>asterids</taxon>
        <taxon>lamiids</taxon>
        <taxon>Gentianales</taxon>
        <taxon>Rubiaceae</taxon>
        <taxon>Ixoroideae</taxon>
        <taxon>Gardenieae complex</taxon>
        <taxon>Bertiereae - Coffeeae clade</taxon>
        <taxon>Coffeeae</taxon>
        <taxon>Coffea</taxon>
    </lineage>
</organism>
<feature type="domain" description="Disease resistance protein winged helix" evidence="14">
    <location>
        <begin position="1207"/>
        <end position="1274"/>
    </location>
</feature>
<evidence type="ECO:0000256" key="6">
    <source>
        <dbReference type="ARBA" id="ARBA00022667"/>
    </source>
</evidence>
<reference evidence="16" key="1">
    <citation type="journal article" date="2014" name="Science">
        <title>The coffee genome provides insight into the convergent evolution of caffeine biosynthesis.</title>
        <authorList>
            <person name="Denoeud F."/>
            <person name="Carretero-Paulet L."/>
            <person name="Dereeper A."/>
            <person name="Droc G."/>
            <person name="Guyot R."/>
            <person name="Pietrella M."/>
            <person name="Zheng C."/>
            <person name="Alberti A."/>
            <person name="Anthony F."/>
            <person name="Aprea G."/>
            <person name="Aury J.M."/>
            <person name="Bento P."/>
            <person name="Bernard M."/>
            <person name="Bocs S."/>
            <person name="Campa C."/>
            <person name="Cenci A."/>
            <person name="Combes M.C."/>
            <person name="Crouzillat D."/>
            <person name="Da Silva C."/>
            <person name="Daddiego L."/>
            <person name="De Bellis F."/>
            <person name="Dussert S."/>
            <person name="Garsmeur O."/>
            <person name="Gayraud T."/>
            <person name="Guignon V."/>
            <person name="Jahn K."/>
            <person name="Jamilloux V."/>
            <person name="Joet T."/>
            <person name="Labadie K."/>
            <person name="Lan T."/>
            <person name="Leclercq J."/>
            <person name="Lepelley M."/>
            <person name="Leroy T."/>
            <person name="Li L.T."/>
            <person name="Librado P."/>
            <person name="Lopez L."/>
            <person name="Munoz A."/>
            <person name="Noel B."/>
            <person name="Pallavicini A."/>
            <person name="Perrotta G."/>
            <person name="Poncet V."/>
            <person name="Pot D."/>
            <person name="Priyono X."/>
            <person name="Rigoreau M."/>
            <person name="Rouard M."/>
            <person name="Rozas J."/>
            <person name="Tranchant-Dubreuil C."/>
            <person name="VanBuren R."/>
            <person name="Zhang Q."/>
            <person name="Andrade A.C."/>
            <person name="Argout X."/>
            <person name="Bertrand B."/>
            <person name="de Kochko A."/>
            <person name="Graziosi G."/>
            <person name="Henry R.J."/>
            <person name="Jayarama X."/>
            <person name="Ming R."/>
            <person name="Nagai C."/>
            <person name="Rounsley S."/>
            <person name="Sankoff D."/>
            <person name="Giuliano G."/>
            <person name="Albert V.A."/>
            <person name="Wincker P."/>
            <person name="Lashermes P."/>
        </authorList>
    </citation>
    <scope>NUCLEOTIDE SEQUENCE [LARGE SCALE GENOMIC DNA]</scope>
    <source>
        <strain evidence="16">cv. DH200-94</strain>
    </source>
</reference>
<evidence type="ECO:0000259" key="12">
    <source>
        <dbReference type="Pfam" id="PF00931"/>
    </source>
</evidence>
<dbReference type="InterPro" id="IPR021929">
    <property type="entry name" value="R1A-like_N"/>
</dbReference>
<dbReference type="InterPro" id="IPR058922">
    <property type="entry name" value="WHD_DRP"/>
</dbReference>
<evidence type="ECO:0000256" key="1">
    <source>
        <dbReference type="ARBA" id="ARBA00002074"/>
    </source>
</evidence>
<feature type="region of interest" description="Disordered" evidence="11">
    <location>
        <begin position="1672"/>
        <end position="1711"/>
    </location>
</feature>
<dbReference type="Pfam" id="PF12061">
    <property type="entry name" value="NB-LRR"/>
    <property type="match status" value="1"/>
</dbReference>
<dbReference type="SUPFAM" id="SSF52540">
    <property type="entry name" value="P-loop containing nucleoside triphosphate hydrolases"/>
    <property type="match status" value="1"/>
</dbReference>
<evidence type="ECO:0000313" key="16">
    <source>
        <dbReference type="Proteomes" id="UP000295252"/>
    </source>
</evidence>
<dbReference type="FunFam" id="1.10.10.10:FF:000322">
    <property type="entry name" value="Probable disease resistance protein At1g63360"/>
    <property type="match status" value="1"/>
</dbReference>
<feature type="compositionally biased region" description="Acidic residues" evidence="11">
    <location>
        <begin position="1681"/>
        <end position="1693"/>
    </location>
</feature>
<keyword evidence="8" id="KW-0547">Nucleotide-binding</keyword>
<keyword evidence="4" id="KW-0963">Cytoplasm</keyword>